<keyword evidence="3" id="KW-1185">Reference proteome</keyword>
<evidence type="ECO:0000313" key="2">
    <source>
        <dbReference type="EMBL" id="KAK7749514.1"/>
    </source>
</evidence>
<reference evidence="2 3" key="1">
    <citation type="journal article" date="2023" name="PLoS ONE">
        <title>Cytospora paraplurivora sp. nov. isolated from orchards with fruit tree decline syndrome in Ontario, Canada.</title>
        <authorList>
            <person name="Ilyukhin E."/>
            <person name="Nguyen H.D.T."/>
            <person name="Castle A.J."/>
            <person name="Ellouze W."/>
        </authorList>
    </citation>
    <scope>NUCLEOTIDE SEQUENCE [LARGE SCALE GENOMIC DNA]</scope>
    <source>
        <strain evidence="2 3">FDS-564</strain>
    </source>
</reference>
<evidence type="ECO:0000256" key="1">
    <source>
        <dbReference type="SAM" id="Phobius"/>
    </source>
</evidence>
<accession>A0AAN9UJL8</accession>
<keyword evidence="1" id="KW-1133">Transmembrane helix</keyword>
<sequence>MSAADAIAADAATTNWRSYDGAVPANLIFYAVLFPLLMAAFLAVPALSCYFALSVGKRGRIVAYSPPNRFGEGLQRISNYHGALHHGSMAEKF</sequence>
<dbReference type="AlphaFoldDB" id="A0AAN9UJL8"/>
<dbReference type="Proteomes" id="UP001320245">
    <property type="component" value="Unassembled WGS sequence"/>
</dbReference>
<protein>
    <submittedName>
        <fullName evidence="2">Uncharacterized protein</fullName>
    </submittedName>
</protein>
<name>A0AAN9UJL8_9PEZI</name>
<keyword evidence="1" id="KW-0812">Transmembrane</keyword>
<evidence type="ECO:0000313" key="3">
    <source>
        <dbReference type="Proteomes" id="UP001320245"/>
    </source>
</evidence>
<gene>
    <name evidence="2" type="ORF">SLS53_000089</name>
</gene>
<feature type="transmembrane region" description="Helical" evidence="1">
    <location>
        <begin position="27"/>
        <end position="53"/>
    </location>
</feature>
<proteinExistence type="predicted"/>
<organism evidence="2 3">
    <name type="scientific">Cytospora paraplurivora</name>
    <dbReference type="NCBI Taxonomy" id="2898453"/>
    <lineage>
        <taxon>Eukaryota</taxon>
        <taxon>Fungi</taxon>
        <taxon>Dikarya</taxon>
        <taxon>Ascomycota</taxon>
        <taxon>Pezizomycotina</taxon>
        <taxon>Sordariomycetes</taxon>
        <taxon>Sordariomycetidae</taxon>
        <taxon>Diaporthales</taxon>
        <taxon>Cytosporaceae</taxon>
        <taxon>Cytospora</taxon>
    </lineage>
</organism>
<dbReference type="EMBL" id="JAJSPL020000001">
    <property type="protein sequence ID" value="KAK7749514.1"/>
    <property type="molecule type" value="Genomic_DNA"/>
</dbReference>
<comment type="caution">
    <text evidence="2">The sequence shown here is derived from an EMBL/GenBank/DDBJ whole genome shotgun (WGS) entry which is preliminary data.</text>
</comment>
<keyword evidence="1" id="KW-0472">Membrane</keyword>